<comment type="caution">
    <text evidence="1">The sequence shown here is derived from an EMBL/GenBank/DDBJ whole genome shotgun (WGS) entry which is preliminary data.</text>
</comment>
<gene>
    <name evidence="1" type="ORF">SLS63_005828</name>
</gene>
<dbReference type="Proteomes" id="UP001430848">
    <property type="component" value="Unassembled WGS sequence"/>
</dbReference>
<dbReference type="EMBL" id="JAKNSF020000026">
    <property type="protein sequence ID" value="KAK7730258.1"/>
    <property type="molecule type" value="Genomic_DNA"/>
</dbReference>
<organism evidence="1 2">
    <name type="scientific">Diaporthe eres</name>
    <name type="common">Phomopsis oblonga</name>
    <dbReference type="NCBI Taxonomy" id="83184"/>
    <lineage>
        <taxon>Eukaryota</taxon>
        <taxon>Fungi</taxon>
        <taxon>Dikarya</taxon>
        <taxon>Ascomycota</taxon>
        <taxon>Pezizomycotina</taxon>
        <taxon>Sordariomycetes</taxon>
        <taxon>Sordariomycetidae</taxon>
        <taxon>Diaporthales</taxon>
        <taxon>Diaporthaceae</taxon>
        <taxon>Diaporthe</taxon>
        <taxon>Diaporthe eres species complex</taxon>
    </lineage>
</organism>
<reference evidence="1 2" key="1">
    <citation type="submission" date="2024-02" db="EMBL/GenBank/DDBJ databases">
        <title>De novo assembly and annotation of 12 fungi associated with fruit tree decline syndrome in Ontario, Canada.</title>
        <authorList>
            <person name="Sulman M."/>
            <person name="Ellouze W."/>
            <person name="Ilyukhin E."/>
        </authorList>
    </citation>
    <scope>NUCLEOTIDE SEQUENCE [LARGE SCALE GENOMIC DNA]</scope>
    <source>
        <strain evidence="1 2">M169</strain>
    </source>
</reference>
<evidence type="ECO:0000313" key="2">
    <source>
        <dbReference type="Proteomes" id="UP001430848"/>
    </source>
</evidence>
<protein>
    <recommendedName>
        <fullName evidence="3">N-acetyltransferase domain-containing protein</fullName>
    </recommendedName>
</protein>
<name>A0ABR1P9M7_DIAER</name>
<evidence type="ECO:0008006" key="3">
    <source>
        <dbReference type="Google" id="ProtNLM"/>
    </source>
</evidence>
<accession>A0ABR1P9M7</accession>
<sequence>MDIRVDISNPFMGVDGPWLHQVTVTAVLNGRCVARCDARLIKEDKYTSTRRHFFSAMDDESDRMSDLAHLMLWSEDRWCIGNTKLVPLAKKFFRRHLDRETRDEQSTRQPMIPIYVGPVLFKPRPGTTDHYKFPKKITWALLFTVIDVEEPYQRRGIARAMVRKTLERIRSLAAAERRLLLAAVEPGYLYTKNLVIDKDSERRAQHTVRAGQFWSAMGFQKFEKRPPDSSNWYFWSGNFDLPDRRDILLDPKT</sequence>
<keyword evidence="2" id="KW-1185">Reference proteome</keyword>
<evidence type="ECO:0000313" key="1">
    <source>
        <dbReference type="EMBL" id="KAK7730258.1"/>
    </source>
</evidence>
<proteinExistence type="predicted"/>
<dbReference type="Gene3D" id="3.40.630.30">
    <property type="match status" value="1"/>
</dbReference>